<keyword evidence="1" id="KW-0812">Transmembrane</keyword>
<feature type="transmembrane region" description="Helical" evidence="1">
    <location>
        <begin position="18"/>
        <end position="35"/>
    </location>
</feature>
<reference evidence="2" key="2">
    <citation type="journal article" date="2015" name="Fish Shellfish Immunol.">
        <title>Early steps in the European eel (Anguilla anguilla)-Vibrio vulnificus interaction in the gills: Role of the RtxA13 toxin.</title>
        <authorList>
            <person name="Callol A."/>
            <person name="Pajuelo D."/>
            <person name="Ebbesson L."/>
            <person name="Teles M."/>
            <person name="MacKenzie S."/>
            <person name="Amaro C."/>
        </authorList>
    </citation>
    <scope>NUCLEOTIDE SEQUENCE</scope>
</reference>
<reference evidence="2" key="1">
    <citation type="submission" date="2014-11" db="EMBL/GenBank/DDBJ databases">
        <authorList>
            <person name="Amaro Gonzalez C."/>
        </authorList>
    </citation>
    <scope>NUCLEOTIDE SEQUENCE</scope>
</reference>
<protein>
    <submittedName>
        <fullName evidence="2">Uncharacterized protein</fullName>
    </submittedName>
</protein>
<dbReference type="EMBL" id="GBXM01041006">
    <property type="protein sequence ID" value="JAH67571.1"/>
    <property type="molecule type" value="Transcribed_RNA"/>
</dbReference>
<name>A0A0E9UP77_ANGAN</name>
<dbReference type="AlphaFoldDB" id="A0A0E9UP77"/>
<proteinExistence type="predicted"/>
<evidence type="ECO:0000313" key="2">
    <source>
        <dbReference type="EMBL" id="JAH67571.1"/>
    </source>
</evidence>
<sequence>MTILGLAHHTSYSIKSNFHLYNTFLFYFFIFIFLQRQCHCKMLHRGNGMGAAKKIGGEMKLNSYRTDSE</sequence>
<keyword evidence="1" id="KW-1133">Transmembrane helix</keyword>
<evidence type="ECO:0000256" key="1">
    <source>
        <dbReference type="SAM" id="Phobius"/>
    </source>
</evidence>
<accession>A0A0E9UP77</accession>
<keyword evidence="1" id="KW-0472">Membrane</keyword>
<organism evidence="2">
    <name type="scientific">Anguilla anguilla</name>
    <name type="common">European freshwater eel</name>
    <name type="synonym">Muraena anguilla</name>
    <dbReference type="NCBI Taxonomy" id="7936"/>
    <lineage>
        <taxon>Eukaryota</taxon>
        <taxon>Metazoa</taxon>
        <taxon>Chordata</taxon>
        <taxon>Craniata</taxon>
        <taxon>Vertebrata</taxon>
        <taxon>Euteleostomi</taxon>
        <taxon>Actinopterygii</taxon>
        <taxon>Neopterygii</taxon>
        <taxon>Teleostei</taxon>
        <taxon>Anguilliformes</taxon>
        <taxon>Anguillidae</taxon>
        <taxon>Anguilla</taxon>
    </lineage>
</organism>